<dbReference type="EMBL" id="ML208356">
    <property type="protein sequence ID" value="TFK68248.1"/>
    <property type="molecule type" value="Genomic_DNA"/>
</dbReference>
<reference evidence="1 2" key="1">
    <citation type="journal article" date="2019" name="Nat. Ecol. Evol.">
        <title>Megaphylogeny resolves global patterns of mushroom evolution.</title>
        <authorList>
            <person name="Varga T."/>
            <person name="Krizsan K."/>
            <person name="Foldi C."/>
            <person name="Dima B."/>
            <person name="Sanchez-Garcia M."/>
            <person name="Sanchez-Ramirez S."/>
            <person name="Szollosi G.J."/>
            <person name="Szarkandi J.G."/>
            <person name="Papp V."/>
            <person name="Albert L."/>
            <person name="Andreopoulos W."/>
            <person name="Angelini C."/>
            <person name="Antonin V."/>
            <person name="Barry K.W."/>
            <person name="Bougher N.L."/>
            <person name="Buchanan P."/>
            <person name="Buyck B."/>
            <person name="Bense V."/>
            <person name="Catcheside P."/>
            <person name="Chovatia M."/>
            <person name="Cooper J."/>
            <person name="Damon W."/>
            <person name="Desjardin D."/>
            <person name="Finy P."/>
            <person name="Geml J."/>
            <person name="Haridas S."/>
            <person name="Hughes K."/>
            <person name="Justo A."/>
            <person name="Karasinski D."/>
            <person name="Kautmanova I."/>
            <person name="Kiss B."/>
            <person name="Kocsube S."/>
            <person name="Kotiranta H."/>
            <person name="LaButti K.M."/>
            <person name="Lechner B.E."/>
            <person name="Liimatainen K."/>
            <person name="Lipzen A."/>
            <person name="Lukacs Z."/>
            <person name="Mihaltcheva S."/>
            <person name="Morgado L.N."/>
            <person name="Niskanen T."/>
            <person name="Noordeloos M.E."/>
            <person name="Ohm R.A."/>
            <person name="Ortiz-Santana B."/>
            <person name="Ovrebo C."/>
            <person name="Racz N."/>
            <person name="Riley R."/>
            <person name="Savchenko A."/>
            <person name="Shiryaev A."/>
            <person name="Soop K."/>
            <person name="Spirin V."/>
            <person name="Szebenyi C."/>
            <person name="Tomsovsky M."/>
            <person name="Tulloss R.E."/>
            <person name="Uehling J."/>
            <person name="Grigoriev I.V."/>
            <person name="Vagvolgyi C."/>
            <person name="Papp T."/>
            <person name="Martin F.M."/>
            <person name="Miettinen O."/>
            <person name="Hibbett D.S."/>
            <person name="Nagy L.G."/>
        </authorList>
    </citation>
    <scope>NUCLEOTIDE SEQUENCE [LARGE SCALE GENOMIC DNA]</scope>
    <source>
        <strain evidence="1 2">NL-1719</strain>
    </source>
</reference>
<organism evidence="1 2">
    <name type="scientific">Pluteus cervinus</name>
    <dbReference type="NCBI Taxonomy" id="181527"/>
    <lineage>
        <taxon>Eukaryota</taxon>
        <taxon>Fungi</taxon>
        <taxon>Dikarya</taxon>
        <taxon>Basidiomycota</taxon>
        <taxon>Agaricomycotina</taxon>
        <taxon>Agaricomycetes</taxon>
        <taxon>Agaricomycetidae</taxon>
        <taxon>Agaricales</taxon>
        <taxon>Pluteineae</taxon>
        <taxon>Pluteaceae</taxon>
        <taxon>Pluteus</taxon>
    </lineage>
</organism>
<evidence type="ECO:0000313" key="2">
    <source>
        <dbReference type="Proteomes" id="UP000308600"/>
    </source>
</evidence>
<protein>
    <submittedName>
        <fullName evidence="1">Uncharacterized protein</fullName>
    </submittedName>
</protein>
<name>A0ACD3ARA4_9AGAR</name>
<dbReference type="Proteomes" id="UP000308600">
    <property type="component" value="Unassembled WGS sequence"/>
</dbReference>
<accession>A0ACD3ARA4</accession>
<gene>
    <name evidence="1" type="ORF">BDN72DRAFT_769553</name>
</gene>
<keyword evidence="2" id="KW-1185">Reference proteome</keyword>
<evidence type="ECO:0000313" key="1">
    <source>
        <dbReference type="EMBL" id="TFK68248.1"/>
    </source>
</evidence>
<proteinExistence type="predicted"/>
<sequence>MQSLRSRSSQAPSRKNTTGTKLARPDAGPTPRPRDARKSRVDDKIKKRMSMRYADISGPTDLAVIPPMPSMPGLPSGGKLGGMDGRMLRDQDEVVRNRTTEAQEAERVASDDKRTLDKEDFDPDAFLKLKLANSTEAEIRSLQSSLRTAKDDTASELQHNVFKNYAEFVLISKEISTLENEMLELKDCLSEYKSVPSLLHVPDPTSTSSATLSTYKRSSVADLRIMYFNQMQELHADIEGSAKFVPAVPGRHIVGEVDNVLALNAATYKVMGRVKFVVLDDSVLVARRRRRVAAGEGKSGKGNANEGKLVAERCWSLNEMLVLDTKDSPNMTNVFKIRHGKETHVYRTETPAEKRGLLAQFRQVADELSAKRRKEREGEHERRKSMWQGGGDRSTYFMSSDRMPQVPEWMADLTSKAGEVGDDAKEKIERDSRWTNDWADDLTVAIALREWDKAVVLVEQGNAKLSTTPPLAAKLTPLMNQLTSSLLSSLSQPTNRKSTVIQLISLLQRLKAGAAARSVFLNMRTEVLRSHVRKIRFDGHIGSYVGDLATVYFTSIKHTADWFLASFKENEVASAFIDWAKHRIEEYAESFRRQVYVSDVEPQVIEEAIKLTHSQSRKLLQEYGIDFRFLFDEVLAEKPKVNVSDQPSFSFHAHRVSKPPDTPRRKSPAPRLGTLQPPTPSPSLPLPPSPVKSPLASPGFSSSSYQSATPRMPRSRTPVLSTASTSTTSSTSTSTTNTSSIVSLSASANASSVTLNLDSFSSNSASSSKMSTPPQSTMPLPSPSLNTPLRNTRTPPPPSPLVPLTPSSNLRDRPPRAMRGIGSPAAPPPPRSAQRPTNSVGQGGSAYGRAPPVAVPQREGMF</sequence>